<dbReference type="RefSeq" id="WP_078931754.1">
    <property type="nucleotide sequence ID" value="NZ_CAMFAQ010000006.1"/>
</dbReference>
<feature type="domain" description="Methyl-accepting transducer" evidence="4">
    <location>
        <begin position="403"/>
        <end position="625"/>
    </location>
</feature>
<proteinExistence type="predicted"/>
<keyword evidence="6" id="KW-1185">Reference proteome</keyword>
<dbReference type="SUPFAM" id="SSF58104">
    <property type="entry name" value="Methyl-accepting chemotaxis protein (MCP) signaling domain"/>
    <property type="match status" value="2"/>
</dbReference>
<dbReference type="PANTHER" id="PTHR32089">
    <property type="entry name" value="METHYL-ACCEPTING CHEMOTAXIS PROTEIN MCPB"/>
    <property type="match status" value="1"/>
</dbReference>
<dbReference type="AlphaFoldDB" id="A0A1T4QJS1"/>
<dbReference type="EMBL" id="FUXC01000014">
    <property type="protein sequence ID" value="SKA03934.1"/>
    <property type="molecule type" value="Genomic_DNA"/>
</dbReference>
<evidence type="ECO:0000313" key="5">
    <source>
        <dbReference type="EMBL" id="SKA03934.1"/>
    </source>
</evidence>
<gene>
    <name evidence="5" type="ORF">SAMN02745152_02013</name>
</gene>
<dbReference type="Proteomes" id="UP000190395">
    <property type="component" value="Unassembled WGS sequence"/>
</dbReference>
<dbReference type="InterPro" id="IPR004089">
    <property type="entry name" value="MCPsignal_dom"/>
</dbReference>
<dbReference type="Gene3D" id="1.10.287.950">
    <property type="entry name" value="Methyl-accepting chemotaxis protein"/>
    <property type="match status" value="1"/>
</dbReference>
<accession>A0A1T4QJS1</accession>
<dbReference type="SMART" id="SM00283">
    <property type="entry name" value="MA"/>
    <property type="match status" value="1"/>
</dbReference>
<keyword evidence="1 2" id="KW-0807">Transducer</keyword>
<name>A0A1T4QJS1_9SPIR</name>
<dbReference type="Pfam" id="PF00015">
    <property type="entry name" value="MCPsignal"/>
    <property type="match status" value="1"/>
</dbReference>
<dbReference type="GO" id="GO:0007165">
    <property type="term" value="P:signal transduction"/>
    <property type="evidence" value="ECO:0007669"/>
    <property type="project" value="UniProtKB-KW"/>
</dbReference>
<dbReference type="GO" id="GO:0016020">
    <property type="term" value="C:membrane"/>
    <property type="evidence" value="ECO:0007669"/>
    <property type="project" value="InterPro"/>
</dbReference>
<evidence type="ECO:0000259" key="4">
    <source>
        <dbReference type="PROSITE" id="PS50111"/>
    </source>
</evidence>
<dbReference type="PROSITE" id="PS50111">
    <property type="entry name" value="CHEMOTAXIS_TRANSDUC_2"/>
    <property type="match status" value="1"/>
</dbReference>
<keyword evidence="3" id="KW-0812">Transmembrane</keyword>
<evidence type="ECO:0000256" key="2">
    <source>
        <dbReference type="PROSITE-ProRule" id="PRU00284"/>
    </source>
</evidence>
<sequence length="689" mass="75341">MKKRCSSVFKYLFFCLLAVFAVFFVVAGTRFVFFSKTESTLIQVARIKELEFSSNLDGQLLLATQMAKSPLISAYMENPSDRELSERAAEEIHSYQEMFKGKNSFSISDKDLLYYSNGKVLYTLDKSDPANSWFPTCLELKDDYTFIVSYDIALKKSMLWVDAIVRDGLGNGIGLVGTGVDLSDFVDMMYQNLGHNYQMFFYNKNGEITGAADTKLLENKAKISETVPALEQKYMFSTDELFFKSRSGAFVVSPIPSVDWQMVLFVPYNLKTALPCAAFPVAIVLIFVLALWGLMTARHFLLPLSALNKAVGDFASSDADLTKRLHSSESGAKSKLILDIENGFNAFIGKLQQMVLNLKNSKDELSCALETLRASIQGIVKSIEEINRHIGAVEASINEQGSSVDETSETVAQISSKISSLGKMILQQNEGVTNAGSCISQMIENIDSVNDSVSNLSQSFVNLEANAGKGLEKHKQMNSKIAEIQTQSGKLLDANKIISSIASQTNLLAMNAAIEAAHAGEAGKGFSVVSDEIRKLSETSSGQSKVIGEQLRAIGDLISEIVFVSGDSENAFNSVFENIHKTDGFVKSINSTMEVQKQGSSQISETLALLKESSDSVKNASAETEENNRTILSETKTLQESAAKMRRLVSEMAGFASSITLEAEKLNGLSDGVGSSLEKINEEVELFKV</sequence>
<evidence type="ECO:0000256" key="1">
    <source>
        <dbReference type="ARBA" id="ARBA00023224"/>
    </source>
</evidence>
<dbReference type="GeneID" id="303368232"/>
<reference evidence="5 6" key="1">
    <citation type="submission" date="2017-02" db="EMBL/GenBank/DDBJ databases">
        <authorList>
            <person name="Peterson S.W."/>
        </authorList>
    </citation>
    <scope>NUCLEOTIDE SEQUENCE [LARGE SCALE GENOMIC DNA]</scope>
    <source>
        <strain evidence="5 6">ATCC BAA-909</strain>
    </source>
</reference>
<protein>
    <submittedName>
        <fullName evidence="5">Methyl-accepting chemotaxis protein</fullName>
    </submittedName>
</protein>
<keyword evidence="3" id="KW-0472">Membrane</keyword>
<dbReference type="OrthoDB" id="362769at2"/>
<dbReference type="PANTHER" id="PTHR32089:SF112">
    <property type="entry name" value="LYSOZYME-LIKE PROTEIN-RELATED"/>
    <property type="match status" value="1"/>
</dbReference>
<evidence type="ECO:0000313" key="6">
    <source>
        <dbReference type="Proteomes" id="UP000190395"/>
    </source>
</evidence>
<dbReference type="STRING" id="225004.SAMN02745152_02013"/>
<keyword evidence="3" id="KW-1133">Transmembrane helix</keyword>
<organism evidence="5 6">
    <name type="scientific">Treponema berlinense</name>
    <dbReference type="NCBI Taxonomy" id="225004"/>
    <lineage>
        <taxon>Bacteria</taxon>
        <taxon>Pseudomonadati</taxon>
        <taxon>Spirochaetota</taxon>
        <taxon>Spirochaetia</taxon>
        <taxon>Spirochaetales</taxon>
        <taxon>Treponemataceae</taxon>
        <taxon>Treponema</taxon>
    </lineage>
</organism>
<feature type="transmembrane region" description="Helical" evidence="3">
    <location>
        <begin position="277"/>
        <end position="295"/>
    </location>
</feature>
<evidence type="ECO:0000256" key="3">
    <source>
        <dbReference type="SAM" id="Phobius"/>
    </source>
</evidence>